<evidence type="ECO:0000256" key="7">
    <source>
        <dbReference type="ARBA" id="ARBA00023065"/>
    </source>
</evidence>
<dbReference type="InterPro" id="IPR008389">
    <property type="entry name" value="ATPase_V0-cplx_e1/e2_su"/>
</dbReference>
<evidence type="ECO:0000256" key="8">
    <source>
        <dbReference type="ARBA" id="ARBA00023136"/>
    </source>
</evidence>
<accession>A0A061BBU5</accession>
<keyword evidence="6 9" id="KW-1133">Transmembrane helix</keyword>
<organism evidence="11">
    <name type="scientific">Cyberlindnera fabianii</name>
    <name type="common">Yeast</name>
    <name type="synonym">Hansenula fabianii</name>
    <dbReference type="NCBI Taxonomy" id="36022"/>
    <lineage>
        <taxon>Eukaryota</taxon>
        <taxon>Fungi</taxon>
        <taxon>Dikarya</taxon>
        <taxon>Ascomycota</taxon>
        <taxon>Saccharomycotina</taxon>
        <taxon>Saccharomycetes</taxon>
        <taxon>Phaffomycetales</taxon>
        <taxon>Phaffomycetaceae</taxon>
        <taxon>Cyberlindnera</taxon>
    </lineage>
</organism>
<dbReference type="AlphaFoldDB" id="A0A061BBU5"/>
<reference evidence="11" key="1">
    <citation type="journal article" date="2014" name="Genome Announc.">
        <title>Genome sequence of the yeast Cyberlindnera fabianii (Hansenula fabianii).</title>
        <authorList>
            <person name="Freel K.C."/>
            <person name="Sarilar V."/>
            <person name="Neuveglise C."/>
            <person name="Devillers H."/>
            <person name="Friedrich A."/>
            <person name="Schacherer J."/>
        </authorList>
    </citation>
    <scope>NUCLEOTIDE SEQUENCE</scope>
    <source>
        <strain evidence="11">YJS4271</strain>
    </source>
</reference>
<evidence type="ECO:0000256" key="6">
    <source>
        <dbReference type="ARBA" id="ARBA00022989"/>
    </source>
</evidence>
<name>A0A061BBU5_CYBFA</name>
<evidence type="ECO:0000256" key="3">
    <source>
        <dbReference type="ARBA" id="ARBA00022448"/>
    </source>
</evidence>
<protein>
    <submittedName>
        <fullName evidence="11">CYFA0S17e02388g1_1</fullName>
    </submittedName>
</protein>
<comment type="similarity">
    <text evidence="2">Belongs to the V-ATPase e1/e2 subunit family.</text>
</comment>
<keyword evidence="7" id="KW-0406">Ion transport</keyword>
<sequence length="105" mass="11698">MSGSHCPCCCCFGLCWLLEGCSQGESNVSGFNSAYLDICLAYQAHAHLNNQISGILTHSSVWRSTVILTLAMVYLMWAITYLAQLHPLVQPRRSDLRPEFAEAKF</sequence>
<dbReference type="GO" id="GO:0033179">
    <property type="term" value="C:proton-transporting V-type ATPase, V0 domain"/>
    <property type="evidence" value="ECO:0007669"/>
    <property type="project" value="InterPro"/>
</dbReference>
<feature type="chain" id="PRO_5001594146" evidence="10">
    <location>
        <begin position="24"/>
        <end position="105"/>
    </location>
</feature>
<keyword evidence="3" id="KW-0813">Transport</keyword>
<dbReference type="GO" id="GO:0046961">
    <property type="term" value="F:proton-transporting ATPase activity, rotational mechanism"/>
    <property type="evidence" value="ECO:0007669"/>
    <property type="project" value="InterPro"/>
</dbReference>
<feature type="transmembrane region" description="Helical" evidence="9">
    <location>
        <begin position="61"/>
        <end position="83"/>
    </location>
</feature>
<evidence type="ECO:0000256" key="10">
    <source>
        <dbReference type="SAM" id="SignalP"/>
    </source>
</evidence>
<evidence type="ECO:0000256" key="1">
    <source>
        <dbReference type="ARBA" id="ARBA00004141"/>
    </source>
</evidence>
<evidence type="ECO:0000256" key="9">
    <source>
        <dbReference type="SAM" id="Phobius"/>
    </source>
</evidence>
<evidence type="ECO:0000313" key="11">
    <source>
        <dbReference type="EMBL" id="CDR45357.1"/>
    </source>
</evidence>
<evidence type="ECO:0000256" key="2">
    <source>
        <dbReference type="ARBA" id="ARBA00008328"/>
    </source>
</evidence>
<keyword evidence="4 9" id="KW-0812">Transmembrane</keyword>
<dbReference type="Pfam" id="PF05493">
    <property type="entry name" value="ATP_synt_H"/>
    <property type="match status" value="1"/>
</dbReference>
<proteinExistence type="inferred from homology"/>
<dbReference type="OrthoDB" id="1508846at2759"/>
<dbReference type="EMBL" id="LK052902">
    <property type="protein sequence ID" value="CDR45357.1"/>
    <property type="molecule type" value="Genomic_DNA"/>
</dbReference>
<keyword evidence="8 9" id="KW-0472">Membrane</keyword>
<keyword evidence="10" id="KW-0732">Signal</keyword>
<evidence type="ECO:0000256" key="4">
    <source>
        <dbReference type="ARBA" id="ARBA00022692"/>
    </source>
</evidence>
<comment type="subcellular location">
    <subcellularLocation>
        <location evidence="1">Membrane</location>
        <topology evidence="1">Multi-pass membrane protein</topology>
    </subcellularLocation>
</comment>
<evidence type="ECO:0000256" key="5">
    <source>
        <dbReference type="ARBA" id="ARBA00022781"/>
    </source>
</evidence>
<keyword evidence="5" id="KW-0375">Hydrogen ion transport</keyword>
<gene>
    <name evidence="11" type="ORF">CYFA0S_17e02388g</name>
</gene>
<feature type="signal peptide" evidence="10">
    <location>
        <begin position="1"/>
        <end position="23"/>
    </location>
</feature>